<dbReference type="SUPFAM" id="SSF64518">
    <property type="entry name" value="Phase 1 flagellin"/>
    <property type="match status" value="1"/>
</dbReference>
<dbReference type="InterPro" id="IPR010930">
    <property type="entry name" value="Flg_bb/hook_C_dom"/>
</dbReference>
<dbReference type="RefSeq" id="WP_381445488.1">
    <property type="nucleotide sequence ID" value="NZ_JBHSNP010000027.1"/>
</dbReference>
<evidence type="ECO:0000313" key="11">
    <source>
        <dbReference type="Proteomes" id="UP001596071"/>
    </source>
</evidence>
<evidence type="ECO:0000256" key="2">
    <source>
        <dbReference type="ARBA" id="ARBA00004613"/>
    </source>
</evidence>
<dbReference type="Pfam" id="PF22638">
    <property type="entry name" value="FlgK_D1"/>
    <property type="match status" value="1"/>
</dbReference>
<dbReference type="InterPro" id="IPR053927">
    <property type="entry name" value="FlgK_helical"/>
</dbReference>
<keyword evidence="11" id="KW-1185">Reference proteome</keyword>
<dbReference type="EMBL" id="JBHSNP010000027">
    <property type="protein sequence ID" value="MFC5604088.1"/>
    <property type="molecule type" value="Genomic_DNA"/>
</dbReference>
<reference evidence="11" key="1">
    <citation type="journal article" date="2019" name="Int. J. Syst. Evol. Microbiol.">
        <title>The Global Catalogue of Microorganisms (GCM) 10K type strain sequencing project: providing services to taxonomists for standard genome sequencing and annotation.</title>
        <authorList>
            <consortium name="The Broad Institute Genomics Platform"/>
            <consortium name="The Broad Institute Genome Sequencing Center for Infectious Disease"/>
            <person name="Wu L."/>
            <person name="Ma J."/>
        </authorList>
    </citation>
    <scope>NUCLEOTIDE SEQUENCE [LARGE SCALE GENOMIC DNA]</scope>
    <source>
        <strain evidence="11">KACC 11299</strain>
    </source>
</reference>
<accession>A0ABW0U1Y0</accession>
<keyword evidence="5 7" id="KW-0964">Secreted</keyword>
<evidence type="ECO:0000259" key="9">
    <source>
        <dbReference type="Pfam" id="PF22638"/>
    </source>
</evidence>
<proteinExistence type="inferred from homology"/>
<keyword evidence="10" id="KW-0282">Flagellum</keyword>
<comment type="similarity">
    <text evidence="3 7">Belongs to the flagella basal body rod proteins family.</text>
</comment>
<keyword evidence="6 7" id="KW-0975">Bacterial flagellum</keyword>
<keyword evidence="10" id="KW-0969">Cilium</keyword>
<evidence type="ECO:0000256" key="1">
    <source>
        <dbReference type="ARBA" id="ARBA00004365"/>
    </source>
</evidence>
<feature type="domain" description="Flagellar hook-associated protein FlgK helical" evidence="9">
    <location>
        <begin position="102"/>
        <end position="363"/>
    </location>
</feature>
<evidence type="ECO:0000256" key="4">
    <source>
        <dbReference type="ARBA" id="ARBA00016244"/>
    </source>
</evidence>
<evidence type="ECO:0000256" key="6">
    <source>
        <dbReference type="ARBA" id="ARBA00023143"/>
    </source>
</evidence>
<name>A0ABW0U1Y0_9BACL</name>
<dbReference type="NCBIfam" id="TIGR02492">
    <property type="entry name" value="flgK_ends"/>
    <property type="match status" value="1"/>
</dbReference>
<protein>
    <recommendedName>
        <fullName evidence="4 7">Flagellar hook-associated protein 1</fullName>
        <shortName evidence="7">HAP1</shortName>
    </recommendedName>
</protein>
<comment type="subcellular location">
    <subcellularLocation>
        <location evidence="1 7">Bacterial flagellum</location>
    </subcellularLocation>
    <subcellularLocation>
        <location evidence="2 7">Secreted</location>
    </subcellularLocation>
</comment>
<feature type="domain" description="Flagellar basal-body/hook protein C-terminal" evidence="8">
    <location>
        <begin position="467"/>
        <end position="505"/>
    </location>
</feature>
<dbReference type="PRINTS" id="PR01005">
    <property type="entry name" value="FLGHOOKAP1"/>
</dbReference>
<organism evidence="10 11">
    <name type="scientific">Sporosarcina koreensis</name>
    <dbReference type="NCBI Taxonomy" id="334735"/>
    <lineage>
        <taxon>Bacteria</taxon>
        <taxon>Bacillati</taxon>
        <taxon>Bacillota</taxon>
        <taxon>Bacilli</taxon>
        <taxon>Bacillales</taxon>
        <taxon>Caryophanaceae</taxon>
        <taxon>Sporosarcina</taxon>
    </lineage>
</organism>
<dbReference type="Pfam" id="PF06429">
    <property type="entry name" value="Flg_bbr_C"/>
    <property type="match status" value="1"/>
</dbReference>
<dbReference type="PANTHER" id="PTHR30033">
    <property type="entry name" value="FLAGELLAR HOOK-ASSOCIATED PROTEIN 1"/>
    <property type="match status" value="1"/>
</dbReference>
<comment type="caution">
    <text evidence="10">The sequence shown here is derived from an EMBL/GenBank/DDBJ whole genome shotgun (WGS) entry which is preliminary data.</text>
</comment>
<sequence>MRSTFMGLETNKRGLFTQQSGLYTTGHNISNANTLGYSRQRVNMQATAGFPGVGLNTPTMPGFLGTGVEAGSIQRIRDSFVDQQFRQESNKLGYWESRSKAISQMEDVLAEPSAYGLQQSLSEFWSSLQTLAANPENGGARAVVVQRGEAVADSFNYMHKSLSEIQTNLGKEIGVSTKDINSMLEQIAELNRQIAEVEPNGYMPNDLYDARDMLLDELSTYVPIETSYEKSGGRALAIAEGTVTVKIKTDGAPITVVTGKSALKLAVEDADVDGNPTGPMTGFKFLDGTTEVGSLEVANMQTSGKLKSLIDSFGYDNGTVNGKGLYPDMLAELDKMAREFAIAFNDVHKDGTDLEGVTGLAFFVNKADESETNITAGNLSVNKTIVAEPKKVAASDSKTGAEVGNGKNAKKLADAQFDKLDGLDQTTVQTFYSGVIGRLGVEGQQAERLTFNTTTLLGAVSHRRDSISSVSLDEEMTDMIKFQQAYNASARMITVVDETLDKIINGMGVVGR</sequence>
<evidence type="ECO:0000256" key="5">
    <source>
        <dbReference type="ARBA" id="ARBA00022525"/>
    </source>
</evidence>
<evidence type="ECO:0000259" key="8">
    <source>
        <dbReference type="Pfam" id="PF06429"/>
    </source>
</evidence>
<dbReference type="Proteomes" id="UP001596071">
    <property type="component" value="Unassembled WGS sequence"/>
</dbReference>
<evidence type="ECO:0000256" key="3">
    <source>
        <dbReference type="ARBA" id="ARBA00009677"/>
    </source>
</evidence>
<evidence type="ECO:0000313" key="10">
    <source>
        <dbReference type="EMBL" id="MFC5604088.1"/>
    </source>
</evidence>
<gene>
    <name evidence="7 10" type="primary">flgK</name>
    <name evidence="10" type="ORF">ACFPTP_12740</name>
</gene>
<dbReference type="InterPro" id="IPR002371">
    <property type="entry name" value="FlgK"/>
</dbReference>
<keyword evidence="10" id="KW-0966">Cell projection</keyword>
<dbReference type="PANTHER" id="PTHR30033:SF1">
    <property type="entry name" value="FLAGELLAR HOOK-ASSOCIATED PROTEIN 1"/>
    <property type="match status" value="1"/>
</dbReference>
<evidence type="ECO:0000256" key="7">
    <source>
        <dbReference type="RuleBase" id="RU362065"/>
    </source>
</evidence>